<protein>
    <submittedName>
        <fullName evidence="2">Uncharacterized protein</fullName>
    </submittedName>
</protein>
<keyword evidence="1" id="KW-0472">Membrane</keyword>
<gene>
    <name evidence="2" type="ORF">A0O21_07390</name>
</gene>
<dbReference type="RefSeq" id="WP_067063695.1">
    <property type="nucleotide sequence ID" value="NZ_CP014699.1"/>
</dbReference>
<dbReference type="OrthoDB" id="2220812at2"/>
<proteinExistence type="predicted"/>
<feature type="transmembrane region" description="Helical" evidence="1">
    <location>
        <begin position="57"/>
        <end position="76"/>
    </location>
</feature>
<reference evidence="2 3" key="1">
    <citation type="journal article" date="2016" name="Int. J. Syst. Evol. Microbiol.">
        <title>Streptococcuspantholopis sp. nov., isolated from faeces of the Tibetan antelope (Pantholops hodgsonii).</title>
        <authorList>
            <person name="Bai X."/>
            <person name="Xiong Y."/>
            <person name="Lu S."/>
            <person name="Jin D."/>
            <person name="Lai X."/>
            <person name="Yang J."/>
            <person name="Niu L."/>
            <person name="Hu S."/>
            <person name="Meng X."/>
            <person name="Pu J."/>
            <person name="Ye C."/>
            <person name="Xu J."/>
        </authorList>
    </citation>
    <scope>NUCLEOTIDE SEQUENCE [LARGE SCALE GENOMIC DNA]</scope>
    <source>
        <strain evidence="2 3">TA 26</strain>
    </source>
</reference>
<keyword evidence="1" id="KW-0812">Transmembrane</keyword>
<evidence type="ECO:0000313" key="2">
    <source>
        <dbReference type="EMBL" id="AND79849.1"/>
    </source>
</evidence>
<dbReference type="STRING" id="1811193.A0O21_07390"/>
<feature type="transmembrane region" description="Helical" evidence="1">
    <location>
        <begin position="125"/>
        <end position="145"/>
    </location>
</feature>
<name>A0A172Q8N8_9STRE</name>
<keyword evidence="1" id="KW-1133">Transmembrane helix</keyword>
<dbReference type="Proteomes" id="UP000077317">
    <property type="component" value="Chromosome"/>
</dbReference>
<sequence>MSKMILTHAFAAFVFIALAVYQPAAEGLMASLIFAAVSLEMGFVAQHTKKALFRVPAFLIWCFAYPHIFNVLLGIADLSWDSSVLWTAEGSGPFAAYLAALVFTLLAAVLSFRLFLKSVKLNRYLYYFLLPCFTLITSFFIVSSRHNPFAWSTFFNSPAEAFNQLLGQFAALNLPLFLGLTFIQLMLLILLGDD</sequence>
<dbReference type="AlphaFoldDB" id="A0A172Q8N8"/>
<evidence type="ECO:0000256" key="1">
    <source>
        <dbReference type="SAM" id="Phobius"/>
    </source>
</evidence>
<dbReference type="EMBL" id="CP014699">
    <property type="protein sequence ID" value="AND79849.1"/>
    <property type="molecule type" value="Genomic_DNA"/>
</dbReference>
<keyword evidence="3" id="KW-1185">Reference proteome</keyword>
<feature type="transmembrane region" description="Helical" evidence="1">
    <location>
        <begin position="29"/>
        <end position="45"/>
    </location>
</feature>
<dbReference type="KEGG" id="spat:A0O21_07390"/>
<reference evidence="3" key="2">
    <citation type="submission" date="2016-03" db="EMBL/GenBank/DDBJ databases">
        <title>Streptococcus antelopensis sp. nov., isolated from the feces of the Tibetan antelope (Pantholops hodgsonii) in Hoh Xil National Nature Reserve, Qinghai, China.</title>
        <authorList>
            <person name="Bai X."/>
        </authorList>
    </citation>
    <scope>NUCLEOTIDE SEQUENCE [LARGE SCALE GENOMIC DNA]</scope>
    <source>
        <strain evidence="3">TA 26</strain>
    </source>
</reference>
<feature type="transmembrane region" description="Helical" evidence="1">
    <location>
        <begin position="165"/>
        <end position="191"/>
    </location>
</feature>
<feature type="transmembrane region" description="Helical" evidence="1">
    <location>
        <begin position="96"/>
        <end position="116"/>
    </location>
</feature>
<evidence type="ECO:0000313" key="3">
    <source>
        <dbReference type="Proteomes" id="UP000077317"/>
    </source>
</evidence>
<accession>A0A172Q8N8</accession>
<organism evidence="2 3">
    <name type="scientific">Streptococcus pantholopis</name>
    <dbReference type="NCBI Taxonomy" id="1811193"/>
    <lineage>
        <taxon>Bacteria</taxon>
        <taxon>Bacillati</taxon>
        <taxon>Bacillota</taxon>
        <taxon>Bacilli</taxon>
        <taxon>Lactobacillales</taxon>
        <taxon>Streptococcaceae</taxon>
        <taxon>Streptococcus</taxon>
    </lineage>
</organism>